<protein>
    <submittedName>
        <fullName evidence="2">L-aminopeptidase/D-esterase</fullName>
    </submittedName>
</protein>
<accession>A0A1H3Q8Z1</accession>
<dbReference type="PANTHER" id="PTHR36512">
    <property type="entry name" value="D-AMINOPEPTIDASE"/>
    <property type="match status" value="1"/>
</dbReference>
<organism evidence="2 3">
    <name type="scientific">Proteiniborus ethanoligenes</name>
    <dbReference type="NCBI Taxonomy" id="415015"/>
    <lineage>
        <taxon>Bacteria</taxon>
        <taxon>Bacillati</taxon>
        <taxon>Bacillota</taxon>
        <taxon>Clostridia</taxon>
        <taxon>Eubacteriales</taxon>
        <taxon>Proteiniborus</taxon>
    </lineage>
</organism>
<sequence>MEVFKNYYRIRYIANKRGGEMKEIKFTDIDGIKVGHEQDLEAATGCTVIICEEGATAGVDVRGGSPGTRETDLLNPVNMIQQIHAVMLSGGSAFGLDAASGAMKYLEEKNIGFDVGVTKVPIVCSAVLFDLVVGDHRVRPDMIMGYKACSNATDKECLNGSIGAGTGATIGKLLGLERAMKGGLGSFALQVGDLKVGAIVAVNCLGDVVDPKTGEIIAGLLNEDLHTFAGTENLMAAQYDSKKNIFSGNTTIGVVATNGKFTKSEINKIASMAHNGYARTMRPAHSIFDGDTIFALSTGSVQADISTVGFLAARAMEQAVINGIKNAESLQGIKAYTDTK</sequence>
<dbReference type="STRING" id="415015.SAMN05660462_01846"/>
<dbReference type="Pfam" id="PF03576">
    <property type="entry name" value="Peptidase_S58"/>
    <property type="match status" value="1"/>
</dbReference>
<dbReference type="AlphaFoldDB" id="A0A1H3Q8Z1"/>
<dbReference type="GO" id="GO:0004177">
    <property type="term" value="F:aminopeptidase activity"/>
    <property type="evidence" value="ECO:0007669"/>
    <property type="project" value="UniProtKB-KW"/>
</dbReference>
<keyword evidence="2" id="KW-0031">Aminopeptidase</keyword>
<dbReference type="CDD" id="cd02252">
    <property type="entry name" value="nylC_like"/>
    <property type="match status" value="1"/>
</dbReference>
<name>A0A1H3Q8Z1_9FIRM</name>
<dbReference type="Proteomes" id="UP000198625">
    <property type="component" value="Unassembled WGS sequence"/>
</dbReference>
<keyword evidence="2" id="KW-0645">Protease</keyword>
<dbReference type="PANTHER" id="PTHR36512:SF3">
    <property type="entry name" value="BLR5678 PROTEIN"/>
    <property type="match status" value="1"/>
</dbReference>
<keyword evidence="3" id="KW-1185">Reference proteome</keyword>
<gene>
    <name evidence="2" type="ORF">SAMN05660462_01846</name>
</gene>
<evidence type="ECO:0000256" key="1">
    <source>
        <dbReference type="ARBA" id="ARBA00007068"/>
    </source>
</evidence>
<proteinExistence type="inferred from homology"/>
<dbReference type="InterPro" id="IPR005321">
    <property type="entry name" value="Peptidase_S58_DmpA"/>
</dbReference>
<evidence type="ECO:0000313" key="2">
    <source>
        <dbReference type="EMBL" id="SDZ10014.1"/>
    </source>
</evidence>
<dbReference type="EMBL" id="FNQE01000019">
    <property type="protein sequence ID" value="SDZ10014.1"/>
    <property type="molecule type" value="Genomic_DNA"/>
</dbReference>
<dbReference type="SUPFAM" id="SSF56266">
    <property type="entry name" value="DmpA/ArgJ-like"/>
    <property type="match status" value="1"/>
</dbReference>
<comment type="similarity">
    <text evidence="1">Belongs to the peptidase S58 family.</text>
</comment>
<reference evidence="2 3" key="1">
    <citation type="submission" date="2016-10" db="EMBL/GenBank/DDBJ databases">
        <authorList>
            <person name="de Groot N.N."/>
        </authorList>
    </citation>
    <scope>NUCLEOTIDE SEQUENCE [LARGE SCALE GENOMIC DNA]</scope>
    <source>
        <strain evidence="2 3">DSM 21650</strain>
    </source>
</reference>
<dbReference type="InterPro" id="IPR016117">
    <property type="entry name" value="ArgJ-like_dom_sf"/>
</dbReference>
<dbReference type="Gene3D" id="3.60.70.12">
    <property type="entry name" value="L-amino peptidase D-ALA esterase/amidase"/>
    <property type="match status" value="1"/>
</dbReference>
<evidence type="ECO:0000313" key="3">
    <source>
        <dbReference type="Proteomes" id="UP000198625"/>
    </source>
</evidence>
<keyword evidence="2" id="KW-0378">Hydrolase</keyword>